<organism evidence="1 2">
    <name type="scientific">Cinara cedri</name>
    <dbReference type="NCBI Taxonomy" id="506608"/>
    <lineage>
        <taxon>Eukaryota</taxon>
        <taxon>Metazoa</taxon>
        <taxon>Ecdysozoa</taxon>
        <taxon>Arthropoda</taxon>
        <taxon>Hexapoda</taxon>
        <taxon>Insecta</taxon>
        <taxon>Pterygota</taxon>
        <taxon>Neoptera</taxon>
        <taxon>Paraneoptera</taxon>
        <taxon>Hemiptera</taxon>
        <taxon>Sternorrhyncha</taxon>
        <taxon>Aphidomorpha</taxon>
        <taxon>Aphidoidea</taxon>
        <taxon>Aphididae</taxon>
        <taxon>Lachninae</taxon>
        <taxon>Cinara</taxon>
    </lineage>
</organism>
<evidence type="ECO:0000313" key="1">
    <source>
        <dbReference type="EMBL" id="VVC37397.1"/>
    </source>
</evidence>
<proteinExistence type="predicted"/>
<dbReference type="EMBL" id="CABPRJ010001446">
    <property type="protein sequence ID" value="VVC37397.1"/>
    <property type="molecule type" value="Genomic_DNA"/>
</dbReference>
<protein>
    <submittedName>
        <fullName evidence="1">Uncharacterized protein</fullName>
    </submittedName>
</protein>
<evidence type="ECO:0000313" key="2">
    <source>
        <dbReference type="Proteomes" id="UP000325440"/>
    </source>
</evidence>
<gene>
    <name evidence="1" type="ORF">CINCED_3A025770</name>
</gene>
<dbReference type="Gene3D" id="3.30.70.270">
    <property type="match status" value="1"/>
</dbReference>
<dbReference type="Proteomes" id="UP000325440">
    <property type="component" value="Unassembled WGS sequence"/>
</dbReference>
<dbReference type="SUPFAM" id="SSF56672">
    <property type="entry name" value="DNA/RNA polymerases"/>
    <property type="match status" value="1"/>
</dbReference>
<dbReference type="AlphaFoldDB" id="A0A5E4N0Q0"/>
<dbReference type="GO" id="GO:0071897">
    <property type="term" value="P:DNA biosynthetic process"/>
    <property type="evidence" value="ECO:0007669"/>
    <property type="project" value="UniProtKB-ARBA"/>
</dbReference>
<dbReference type="OrthoDB" id="415724at2759"/>
<sequence>MEAIIGPTRLIDTHEVKRVHDLTAFLRRILPQYATICSPVISELIKEDEPHVWTEKREKAFENLKNKPTQKTDLGRVRDDYKQAGDCRRLRITQPINAGMQDQRNHW</sequence>
<keyword evidence="2" id="KW-1185">Reference proteome</keyword>
<dbReference type="InterPro" id="IPR043128">
    <property type="entry name" value="Rev_trsase/Diguanyl_cyclase"/>
</dbReference>
<reference evidence="1 2" key="1">
    <citation type="submission" date="2019-08" db="EMBL/GenBank/DDBJ databases">
        <authorList>
            <person name="Alioto T."/>
            <person name="Alioto T."/>
            <person name="Gomez Garrido J."/>
        </authorList>
    </citation>
    <scope>NUCLEOTIDE SEQUENCE [LARGE SCALE GENOMIC DNA]</scope>
</reference>
<accession>A0A5E4N0Q0</accession>
<dbReference type="InterPro" id="IPR043502">
    <property type="entry name" value="DNA/RNA_pol_sf"/>
</dbReference>
<name>A0A5E4N0Q0_9HEMI</name>